<comment type="subcellular location">
    <subcellularLocation>
        <location evidence="1">Secreted</location>
    </subcellularLocation>
</comment>
<evidence type="ECO:0000256" key="3">
    <source>
        <dbReference type="ARBA" id="ARBA00022729"/>
    </source>
</evidence>
<evidence type="ECO:0000256" key="4">
    <source>
        <dbReference type="ARBA" id="ARBA00023157"/>
    </source>
</evidence>
<accession>A0A9W7SQ57</accession>
<protein>
    <submittedName>
        <fullName evidence="8">Major allergen alt a1</fullName>
    </submittedName>
</protein>
<dbReference type="AlphaFoldDB" id="A0A9W7SQ57"/>
<proteinExistence type="predicted"/>
<comment type="caution">
    <text evidence="8">The sequence shown here is derived from an EMBL/GenBank/DDBJ whole genome shotgun (WGS) entry which is preliminary data.</text>
</comment>
<gene>
    <name evidence="8" type="ORF">Tdes44962_MAKER00523</name>
</gene>
<feature type="domain" description="AA1-like" evidence="7">
    <location>
        <begin position="24"/>
        <end position="159"/>
    </location>
</feature>
<evidence type="ECO:0000256" key="6">
    <source>
        <dbReference type="SAM" id="SignalP"/>
    </source>
</evidence>
<dbReference type="PROSITE" id="PS51895">
    <property type="entry name" value="AA1"/>
    <property type="match status" value="1"/>
</dbReference>
<sequence length="163" mass="17681">MQFTTAVIALFGASALAAPAVKRQETVSFQIKEFTVRKLDGYETEDVNFHIASVDGGEIDFECGQYDFTKGTKVEKFVQDQIFSCAEKSAFSWSYTSGDSVAGKPGILHLWQMASDTYSYYGQASFAEPAGGACRSGGKGDPDQICTIPADTKIVIDLKSNKE</sequence>
<reference evidence="8 9" key="1">
    <citation type="journal article" date="2018" name="IMA Fungus">
        <title>IMA Genome-F 10: Nine draft genome sequences of Claviceps purpurea s.lat., including C. arundinis, C. humidiphila, and C. cf. spartinae, pseudomolecules for the pitch canker pathogen Fusarium circinatum, draft genome of Davidsoniella eucalypti, Grosmannia galeiformis, Quambalaria eucalypti, and Teratosphaeria destructans.</title>
        <authorList>
            <person name="Wingfield B.D."/>
            <person name="Liu M."/>
            <person name="Nguyen H.D."/>
            <person name="Lane F.A."/>
            <person name="Morgan S.W."/>
            <person name="De Vos L."/>
            <person name="Wilken P.M."/>
            <person name="Duong T.A."/>
            <person name="Aylward J."/>
            <person name="Coetzee M.P."/>
            <person name="Dadej K."/>
            <person name="De Beer Z.W."/>
            <person name="Findlay W."/>
            <person name="Havenga M."/>
            <person name="Kolarik M."/>
            <person name="Menzies J.G."/>
            <person name="Naidoo K."/>
            <person name="Pochopski O."/>
            <person name="Shoukouhi P."/>
            <person name="Santana Q.C."/>
            <person name="Seifert K.A."/>
            <person name="Soal N."/>
            <person name="Steenkamp E.T."/>
            <person name="Tatham C.T."/>
            <person name="van der Nest M.A."/>
            <person name="Wingfield M.J."/>
        </authorList>
    </citation>
    <scope>NUCLEOTIDE SEQUENCE [LARGE SCALE GENOMIC DNA]</scope>
    <source>
        <strain evidence="8">CMW44962</strain>
    </source>
</reference>
<comment type="caution">
    <text evidence="5">Lacks conserved residue(s) required for the propagation of feature annotation.</text>
</comment>
<keyword evidence="2" id="KW-0964">Secreted</keyword>
<dbReference type="Pfam" id="PF16541">
    <property type="entry name" value="AltA1"/>
    <property type="match status" value="1"/>
</dbReference>
<evidence type="ECO:0000313" key="8">
    <source>
        <dbReference type="EMBL" id="KAH9826559.1"/>
    </source>
</evidence>
<feature type="signal peptide" evidence="6">
    <location>
        <begin position="1"/>
        <end position="17"/>
    </location>
</feature>
<keyword evidence="9" id="KW-1185">Reference proteome</keyword>
<dbReference type="Gene3D" id="2.40.350.20">
    <property type="match status" value="1"/>
</dbReference>
<name>A0A9W7SQ57_9PEZI</name>
<organism evidence="8 9">
    <name type="scientific">Teratosphaeria destructans</name>
    <dbReference type="NCBI Taxonomy" id="418781"/>
    <lineage>
        <taxon>Eukaryota</taxon>
        <taxon>Fungi</taxon>
        <taxon>Dikarya</taxon>
        <taxon>Ascomycota</taxon>
        <taxon>Pezizomycotina</taxon>
        <taxon>Dothideomycetes</taxon>
        <taxon>Dothideomycetidae</taxon>
        <taxon>Mycosphaerellales</taxon>
        <taxon>Teratosphaeriaceae</taxon>
        <taxon>Teratosphaeria</taxon>
    </lineage>
</organism>
<evidence type="ECO:0000259" key="7">
    <source>
        <dbReference type="PROSITE" id="PS51895"/>
    </source>
</evidence>
<dbReference type="EMBL" id="RIBY02001978">
    <property type="protein sequence ID" value="KAH9826559.1"/>
    <property type="molecule type" value="Genomic_DNA"/>
</dbReference>
<evidence type="ECO:0000256" key="2">
    <source>
        <dbReference type="ARBA" id="ARBA00022525"/>
    </source>
</evidence>
<dbReference type="GO" id="GO:0005576">
    <property type="term" value="C:extracellular region"/>
    <property type="evidence" value="ECO:0007669"/>
    <property type="project" value="UniProtKB-SubCell"/>
</dbReference>
<evidence type="ECO:0000256" key="1">
    <source>
        <dbReference type="ARBA" id="ARBA00004613"/>
    </source>
</evidence>
<feature type="chain" id="PRO_5040989604" evidence="6">
    <location>
        <begin position="18"/>
        <end position="163"/>
    </location>
</feature>
<reference evidence="8 9" key="2">
    <citation type="journal article" date="2021" name="Curr. Genet.">
        <title>Genetic response to nitrogen starvation in the aggressive Eucalyptus foliar pathogen Teratosphaeria destructans.</title>
        <authorList>
            <person name="Havenga M."/>
            <person name="Wingfield B.D."/>
            <person name="Wingfield M.J."/>
            <person name="Dreyer L.L."/>
            <person name="Roets F."/>
            <person name="Aylward J."/>
        </authorList>
    </citation>
    <scope>NUCLEOTIDE SEQUENCE [LARGE SCALE GENOMIC DNA]</scope>
    <source>
        <strain evidence="8">CMW44962</strain>
    </source>
</reference>
<evidence type="ECO:0000313" key="9">
    <source>
        <dbReference type="Proteomes" id="UP001138500"/>
    </source>
</evidence>
<keyword evidence="4 5" id="KW-1015">Disulfide bond</keyword>
<evidence type="ECO:0000256" key="5">
    <source>
        <dbReference type="PROSITE-ProRule" id="PRU01243"/>
    </source>
</evidence>
<feature type="disulfide bond" evidence="5">
    <location>
        <begin position="134"/>
        <end position="146"/>
    </location>
</feature>
<dbReference type="InterPro" id="IPR032382">
    <property type="entry name" value="AltA1"/>
</dbReference>
<dbReference type="OrthoDB" id="3928926at2759"/>
<keyword evidence="3 6" id="KW-0732">Signal</keyword>
<dbReference type="Proteomes" id="UP001138500">
    <property type="component" value="Unassembled WGS sequence"/>
</dbReference>